<evidence type="ECO:0000256" key="3">
    <source>
        <dbReference type="PIRSR" id="PIRSR005902-1"/>
    </source>
</evidence>
<protein>
    <submittedName>
        <fullName evidence="4">YabD</fullName>
    </submittedName>
</protein>
<feature type="binding site" evidence="3">
    <location>
        <position position="146"/>
    </location>
    <ligand>
        <name>a divalent metal cation</name>
        <dbReference type="ChEBI" id="CHEBI:60240"/>
        <label>2</label>
    </ligand>
</feature>
<dbReference type="PANTHER" id="PTHR46124">
    <property type="entry name" value="D-AMINOACYL-TRNA DEACYLASE"/>
    <property type="match status" value="1"/>
</dbReference>
<dbReference type="PROSITE" id="PS01090">
    <property type="entry name" value="TATD_2"/>
    <property type="match status" value="1"/>
</dbReference>
<keyword evidence="1 3" id="KW-0479">Metal-binding</keyword>
<gene>
    <name evidence="4" type="ORF">UV42_C0018G0004</name>
</gene>
<keyword evidence="2" id="KW-0378">Hydrolase</keyword>
<evidence type="ECO:0000256" key="2">
    <source>
        <dbReference type="ARBA" id="ARBA00022801"/>
    </source>
</evidence>
<evidence type="ECO:0000256" key="1">
    <source>
        <dbReference type="ARBA" id="ARBA00022723"/>
    </source>
</evidence>
<dbReference type="PATRIC" id="fig|1619052.3.peg.446"/>
<dbReference type="GO" id="GO:0046872">
    <property type="term" value="F:metal ion binding"/>
    <property type="evidence" value="ECO:0007669"/>
    <property type="project" value="UniProtKB-KW"/>
</dbReference>
<evidence type="ECO:0000313" key="5">
    <source>
        <dbReference type="Proteomes" id="UP000033867"/>
    </source>
</evidence>
<dbReference type="SUPFAM" id="SSF51556">
    <property type="entry name" value="Metallo-dependent hydrolases"/>
    <property type="match status" value="1"/>
</dbReference>
<organism evidence="4 5">
    <name type="scientific">Candidatus Magasanikbacteria bacterium GW2011_GWE2_42_7</name>
    <dbReference type="NCBI Taxonomy" id="1619052"/>
    <lineage>
        <taxon>Bacteria</taxon>
        <taxon>Candidatus Magasanikiibacteriota</taxon>
    </lineage>
</organism>
<dbReference type="FunFam" id="3.20.20.140:FF:000005">
    <property type="entry name" value="TatD family hydrolase"/>
    <property type="match status" value="1"/>
</dbReference>
<dbReference type="Proteomes" id="UP000033867">
    <property type="component" value="Unassembled WGS sequence"/>
</dbReference>
<dbReference type="AlphaFoldDB" id="A0A0G1BEN5"/>
<evidence type="ECO:0000313" key="4">
    <source>
        <dbReference type="EMBL" id="KKS71845.1"/>
    </source>
</evidence>
<dbReference type="GO" id="GO:0004536">
    <property type="term" value="F:DNA nuclease activity"/>
    <property type="evidence" value="ECO:0007669"/>
    <property type="project" value="InterPro"/>
</dbReference>
<accession>A0A0G1BEN5</accession>
<proteinExistence type="predicted"/>
<feature type="binding site" evidence="3">
    <location>
        <position position="232"/>
    </location>
    <ligand>
        <name>a divalent metal cation</name>
        <dbReference type="ChEBI" id="CHEBI:60240"/>
        <label>1</label>
    </ligand>
</feature>
<dbReference type="PIRSF" id="PIRSF005902">
    <property type="entry name" value="DNase_TatD"/>
    <property type="match status" value="1"/>
</dbReference>
<dbReference type="EMBL" id="LCEK01000018">
    <property type="protein sequence ID" value="KKS71845.1"/>
    <property type="molecule type" value="Genomic_DNA"/>
</dbReference>
<feature type="binding site" evidence="3">
    <location>
        <position position="175"/>
    </location>
    <ligand>
        <name>a divalent metal cation</name>
        <dbReference type="ChEBI" id="CHEBI:60240"/>
        <label>2</label>
    </ligand>
</feature>
<dbReference type="Pfam" id="PF01026">
    <property type="entry name" value="TatD_DNase"/>
    <property type="match status" value="1"/>
</dbReference>
<dbReference type="NCBIfam" id="TIGR00010">
    <property type="entry name" value="YchF/TatD family DNA exonuclease"/>
    <property type="match status" value="1"/>
</dbReference>
<dbReference type="Gene3D" id="3.20.20.140">
    <property type="entry name" value="Metal-dependent hydrolases"/>
    <property type="match status" value="1"/>
</dbReference>
<comment type="caution">
    <text evidence="4">The sequence shown here is derived from an EMBL/GenBank/DDBJ whole genome shotgun (WGS) entry which is preliminary data.</text>
</comment>
<dbReference type="PANTHER" id="PTHR46124:SF2">
    <property type="entry name" value="D-AMINOACYL-TRNA DEACYLASE"/>
    <property type="match status" value="1"/>
</dbReference>
<dbReference type="CDD" id="cd01310">
    <property type="entry name" value="TatD_DNAse"/>
    <property type="match status" value="1"/>
</dbReference>
<sequence length="285" mass="33058">MLIDTHCHIQFKAFYDDVEDVISRCHEKDMILNLVGTQAETSKKAVEWAEKYDWMYASVGLHPIQEYKTYVEEEADTFITRGEQFDYEYYKKLALHPKTIGIGETGLDRFHIPKNIDAEIVMNKQKETFLQHVRLAQEVNKPLIVHIREAHDDMEEVIRNLKFEIRNSNPVGVIHCFTGNWQQAQTYLNAGFFIGFTGVITYPPKKSDPKPQEWLNEVVEKVPLDRIVVETDSPYLAPHIVRGQRNEPWRVEEVVKCIAEVRGLSISELEAILIKNSKRLFSGIV</sequence>
<dbReference type="InterPro" id="IPR018228">
    <property type="entry name" value="DNase_TatD-rel_CS"/>
</dbReference>
<feature type="binding site" evidence="3">
    <location>
        <position position="6"/>
    </location>
    <ligand>
        <name>a divalent metal cation</name>
        <dbReference type="ChEBI" id="CHEBI:60240"/>
        <label>1</label>
    </ligand>
</feature>
<dbReference type="GO" id="GO:0016788">
    <property type="term" value="F:hydrolase activity, acting on ester bonds"/>
    <property type="evidence" value="ECO:0007669"/>
    <property type="project" value="InterPro"/>
</dbReference>
<dbReference type="InterPro" id="IPR015991">
    <property type="entry name" value="TatD/YcfH-like"/>
</dbReference>
<reference evidence="4 5" key="1">
    <citation type="journal article" date="2015" name="Nature">
        <title>rRNA introns, odd ribosomes, and small enigmatic genomes across a large radiation of phyla.</title>
        <authorList>
            <person name="Brown C.T."/>
            <person name="Hug L.A."/>
            <person name="Thomas B.C."/>
            <person name="Sharon I."/>
            <person name="Castelle C.J."/>
            <person name="Singh A."/>
            <person name="Wilkins M.J."/>
            <person name="Williams K.H."/>
            <person name="Banfield J.F."/>
        </authorList>
    </citation>
    <scope>NUCLEOTIDE SEQUENCE [LARGE SCALE GENOMIC DNA]</scope>
</reference>
<feature type="binding site" evidence="3">
    <location>
        <position position="8"/>
    </location>
    <ligand>
        <name>a divalent metal cation</name>
        <dbReference type="ChEBI" id="CHEBI:60240"/>
        <label>1</label>
    </ligand>
</feature>
<dbReference type="InterPro" id="IPR032466">
    <property type="entry name" value="Metal_Hydrolase"/>
</dbReference>
<feature type="binding site" evidence="3">
    <location>
        <position position="104"/>
    </location>
    <ligand>
        <name>a divalent metal cation</name>
        <dbReference type="ChEBI" id="CHEBI:60240"/>
        <label>1</label>
    </ligand>
</feature>
<dbReference type="InterPro" id="IPR001130">
    <property type="entry name" value="TatD-like"/>
</dbReference>
<dbReference type="PROSITE" id="PS01091">
    <property type="entry name" value="TATD_3"/>
    <property type="match status" value="1"/>
</dbReference>
<name>A0A0G1BEN5_9BACT</name>